<dbReference type="InterPro" id="IPR004333">
    <property type="entry name" value="SBP_dom"/>
</dbReference>
<sequence>MMGHSVETMMGWEWDSLLLLINPAIADTSDGGGVVGDALLDSAACGFSVGQSWPEFEDFDTGPGILVEAEEETQQQQQFAKTKPQYSDSTERARNEERRDPRLDCPNFLAGRVPCACSDNEDEEDEGGGSHSKRVKLSARCQVPACGADLASLKSYHRRHRVCLHCANATSVKLHQRLHRYCQQCGRFHVLSDFDEEKRSCRQKLERHNNRRRQKVQESGQDTTTITIDNDNPSLEEGKDGKFTVEEKATVDNEVQSDADRSCSLVAPTIPLLVEQLKTTDEAHPSLPNPNASNTMMPDHMHHHAPKSQVLTPIQPAHLWDPGPKEQSVEKGEVGERKVGVDEDSLLALRLEEAPDEVNHLPHMSDLPTVISTRERDRSSTYTARYPSGQISFKLYDWNPGDFPRNLRQQILEWLSNMPVELEGYIRSGCTILTLFIAMPQSMWDKLYVDWAGAVRKLVQGPQSVAGFWDQGYFKAKLGWKTVHFVDVNRSGGKKECMPCMPVLKSVQPICFEAASEGQLTVSGENLLHPNTRLLVSAGGKYLNAHVVQSCHENAEDEWKIIIPASDCSQVGPLFIEVENEGGTSNSMTVLVGDRNLCSELERLELEVGRGCEQDLVFDLCWMLRDSSCQHSGACSRLQDLFLYAKACGWHSLAEYVLQAAGRKGMLPEVTKVGDKTYPFRGDMDAPQALMVLPTMVLEWNSAHILPPFKKDRKFGKKDVHITVDSGRDTLVPLIPKQRRGSCSQSWGTYRVMAAVATVTVACAGVCLVLVHPDEVIQLSTSLHHRLWGQ</sequence>
<evidence type="ECO:0000256" key="4">
    <source>
        <dbReference type="PROSITE-ProRule" id="PRU00470"/>
    </source>
</evidence>
<dbReference type="InterPro" id="IPR044817">
    <property type="entry name" value="SBP-like"/>
</dbReference>
<evidence type="ECO:0000256" key="1">
    <source>
        <dbReference type="ARBA" id="ARBA00022723"/>
    </source>
</evidence>
<evidence type="ECO:0000256" key="2">
    <source>
        <dbReference type="ARBA" id="ARBA00022771"/>
    </source>
</evidence>
<feature type="compositionally biased region" description="Basic and acidic residues" evidence="5">
    <location>
        <begin position="89"/>
        <end position="102"/>
    </location>
</feature>
<keyword evidence="9" id="KW-1185">Reference proteome</keyword>
<dbReference type="SUPFAM" id="SSF103612">
    <property type="entry name" value="SBT domain"/>
    <property type="match status" value="1"/>
</dbReference>
<feature type="region of interest" description="Disordered" evidence="5">
    <location>
        <begin position="208"/>
        <end position="241"/>
    </location>
</feature>
<proteinExistence type="predicted"/>
<feature type="chain" id="PRO_5047514913" description="SBP-type domain-containing protein" evidence="6">
    <location>
        <begin position="27"/>
        <end position="790"/>
    </location>
</feature>
<organism evidence="8 9">
    <name type="scientific">Sphagnum jensenii</name>
    <dbReference type="NCBI Taxonomy" id="128206"/>
    <lineage>
        <taxon>Eukaryota</taxon>
        <taxon>Viridiplantae</taxon>
        <taxon>Streptophyta</taxon>
        <taxon>Embryophyta</taxon>
        <taxon>Bryophyta</taxon>
        <taxon>Sphagnophytina</taxon>
        <taxon>Sphagnopsida</taxon>
        <taxon>Sphagnales</taxon>
        <taxon>Sphagnaceae</taxon>
        <taxon>Sphagnum</taxon>
    </lineage>
</organism>
<dbReference type="Pfam" id="PF26102">
    <property type="entry name" value="Ig_SPL7"/>
    <property type="match status" value="1"/>
</dbReference>
<keyword evidence="3" id="KW-0862">Zinc</keyword>
<name>A0ABP0VKR6_9BRYO</name>
<reference evidence="8 9" key="1">
    <citation type="submission" date="2024-02" db="EMBL/GenBank/DDBJ databases">
        <authorList>
            <consortium name="ELIXIR-Norway"/>
            <consortium name="Elixir Norway"/>
        </authorList>
    </citation>
    <scope>NUCLEOTIDE SEQUENCE [LARGE SCALE GENOMIC DNA]</scope>
</reference>
<evidence type="ECO:0000256" key="6">
    <source>
        <dbReference type="SAM" id="SignalP"/>
    </source>
</evidence>
<keyword evidence="1" id="KW-0479">Metal-binding</keyword>
<evidence type="ECO:0000313" key="9">
    <source>
        <dbReference type="Proteomes" id="UP001497444"/>
    </source>
</evidence>
<evidence type="ECO:0000256" key="3">
    <source>
        <dbReference type="ARBA" id="ARBA00022833"/>
    </source>
</evidence>
<dbReference type="PROSITE" id="PS51141">
    <property type="entry name" value="ZF_SBP"/>
    <property type="match status" value="1"/>
</dbReference>
<feature type="compositionally biased region" description="Low complexity" evidence="5">
    <location>
        <begin position="222"/>
        <end position="232"/>
    </location>
</feature>
<dbReference type="InterPro" id="IPR036893">
    <property type="entry name" value="SBP_sf"/>
</dbReference>
<dbReference type="EMBL" id="OZ020096">
    <property type="protein sequence ID" value="CAK9255036.1"/>
    <property type="molecule type" value="Genomic_DNA"/>
</dbReference>
<protein>
    <recommendedName>
        <fullName evidence="7">SBP-type domain-containing protein</fullName>
    </recommendedName>
</protein>
<dbReference type="Gene3D" id="4.10.1100.10">
    <property type="entry name" value="Transcription factor, SBP-box domain"/>
    <property type="match status" value="1"/>
</dbReference>
<dbReference type="PANTHER" id="PTHR31251">
    <property type="entry name" value="SQUAMOSA PROMOTER-BINDING-LIKE PROTEIN 4"/>
    <property type="match status" value="1"/>
</dbReference>
<dbReference type="Proteomes" id="UP001497444">
    <property type="component" value="Chromosome 1"/>
</dbReference>
<dbReference type="PANTHER" id="PTHR31251:SF108">
    <property type="entry name" value="SQUAMOSA PROMOTER-BINDING-LIKE PROTEIN 7"/>
    <property type="match status" value="1"/>
</dbReference>
<keyword evidence="6" id="KW-0732">Signal</keyword>
<dbReference type="Pfam" id="PF03110">
    <property type="entry name" value="SBP"/>
    <property type="match status" value="1"/>
</dbReference>
<keyword evidence="2 4" id="KW-0863">Zinc-finger</keyword>
<feature type="region of interest" description="Disordered" evidence="5">
    <location>
        <begin position="71"/>
        <end position="102"/>
    </location>
</feature>
<gene>
    <name evidence="8" type="ORF">CSSPJE1EN1_LOCUS514</name>
</gene>
<feature type="region of interest" description="Disordered" evidence="5">
    <location>
        <begin position="281"/>
        <end position="303"/>
    </location>
</feature>
<accession>A0ABP0VKR6</accession>
<evidence type="ECO:0000256" key="5">
    <source>
        <dbReference type="SAM" id="MobiDB-lite"/>
    </source>
</evidence>
<feature type="domain" description="SBP-type" evidence="7">
    <location>
        <begin position="138"/>
        <end position="215"/>
    </location>
</feature>
<evidence type="ECO:0000313" key="8">
    <source>
        <dbReference type="EMBL" id="CAK9255036.1"/>
    </source>
</evidence>
<evidence type="ECO:0000259" key="7">
    <source>
        <dbReference type="PROSITE" id="PS51141"/>
    </source>
</evidence>
<feature type="signal peptide" evidence="6">
    <location>
        <begin position="1"/>
        <end position="26"/>
    </location>
</feature>